<keyword evidence="7" id="KW-0067">ATP-binding</keyword>
<sequence>MILESDEAVERWRKAIGPTDAAAARETAPESLRAKYGTDKTRNALHGSDSRESAALEIAQLFPNRTAAARGDDRGGGAVAAAMAERLARLPRADALAELSLLASALGGEIAEAVQAAAAAHDRAPRSDRSEL</sequence>
<dbReference type="SMART" id="SM00562">
    <property type="entry name" value="NDK"/>
    <property type="match status" value="1"/>
</dbReference>
<dbReference type="SUPFAM" id="SSF54919">
    <property type="entry name" value="Nucleoside diphosphate kinase, NDK"/>
    <property type="match status" value="1"/>
</dbReference>
<dbReference type="GO" id="GO:0004550">
    <property type="term" value="F:nucleoside diphosphate kinase activity"/>
    <property type="evidence" value="ECO:0007669"/>
    <property type="project" value="UniProtKB-EC"/>
</dbReference>
<proteinExistence type="inferred from homology"/>
<keyword evidence="5" id="KW-0547">Nucleotide-binding</keyword>
<comment type="catalytic activity">
    <reaction evidence="2">
        <text>a ribonucleoside 5'-diphosphate + ATP = a ribonucleoside 5'-triphosphate + ADP</text>
        <dbReference type="Rhea" id="RHEA:18113"/>
        <dbReference type="ChEBI" id="CHEBI:30616"/>
        <dbReference type="ChEBI" id="CHEBI:57930"/>
        <dbReference type="ChEBI" id="CHEBI:61557"/>
        <dbReference type="ChEBI" id="CHEBI:456216"/>
        <dbReference type="EC" id="2.7.4.6"/>
    </reaction>
</comment>
<dbReference type="PANTHER" id="PTHR46161:SF3">
    <property type="entry name" value="NUCLEOSIDE DIPHOSPHATE KINASE DDB_G0292928-RELATED"/>
    <property type="match status" value="1"/>
</dbReference>
<comment type="caution">
    <text evidence="8">Lacks conserved residue(s) required for the propagation of feature annotation.</text>
</comment>
<protein>
    <submittedName>
        <fullName evidence="11">Nucleoside diphosphate kinase 7</fullName>
    </submittedName>
</protein>
<dbReference type="InterPro" id="IPR036850">
    <property type="entry name" value="NDK-like_dom_sf"/>
</dbReference>
<evidence type="ECO:0000256" key="3">
    <source>
        <dbReference type="ARBA" id="ARBA00008142"/>
    </source>
</evidence>
<gene>
    <name evidence="11" type="ORF">TSPGSL018_10449</name>
</gene>
<evidence type="ECO:0000256" key="1">
    <source>
        <dbReference type="ARBA" id="ARBA00000082"/>
    </source>
</evidence>
<dbReference type="AlphaFoldDB" id="A0A061R488"/>
<comment type="catalytic activity">
    <reaction evidence="1">
        <text>a 2'-deoxyribonucleoside 5'-diphosphate + ATP = a 2'-deoxyribonucleoside 5'-triphosphate + ADP</text>
        <dbReference type="Rhea" id="RHEA:44640"/>
        <dbReference type="ChEBI" id="CHEBI:30616"/>
        <dbReference type="ChEBI" id="CHEBI:61560"/>
        <dbReference type="ChEBI" id="CHEBI:73316"/>
        <dbReference type="ChEBI" id="CHEBI:456216"/>
        <dbReference type="EC" id="2.7.4.6"/>
    </reaction>
</comment>
<dbReference type="EMBL" id="GBEZ01018764">
    <property type="protein sequence ID" value="JAC67712.1"/>
    <property type="molecule type" value="Transcribed_RNA"/>
</dbReference>
<evidence type="ECO:0000259" key="10">
    <source>
        <dbReference type="SMART" id="SM00562"/>
    </source>
</evidence>
<evidence type="ECO:0000313" key="11">
    <source>
        <dbReference type="EMBL" id="JAC67712.1"/>
    </source>
</evidence>
<dbReference type="GO" id="GO:0005524">
    <property type="term" value="F:ATP binding"/>
    <property type="evidence" value="ECO:0007669"/>
    <property type="project" value="UniProtKB-KW"/>
</dbReference>
<evidence type="ECO:0000256" key="8">
    <source>
        <dbReference type="PROSITE-ProRule" id="PRU00706"/>
    </source>
</evidence>
<keyword evidence="6 11" id="KW-0418">Kinase</keyword>
<dbReference type="Gene3D" id="3.30.70.141">
    <property type="entry name" value="Nucleoside diphosphate kinase-like domain"/>
    <property type="match status" value="1"/>
</dbReference>
<organism evidence="11">
    <name type="scientific">Tetraselmis sp. GSL018</name>
    <dbReference type="NCBI Taxonomy" id="582737"/>
    <lineage>
        <taxon>Eukaryota</taxon>
        <taxon>Viridiplantae</taxon>
        <taxon>Chlorophyta</taxon>
        <taxon>core chlorophytes</taxon>
        <taxon>Chlorodendrophyceae</taxon>
        <taxon>Chlorodendrales</taxon>
        <taxon>Chlorodendraceae</taxon>
        <taxon>Tetraselmis</taxon>
    </lineage>
</organism>
<feature type="compositionally biased region" description="Basic and acidic residues" evidence="9">
    <location>
        <begin position="32"/>
        <end position="50"/>
    </location>
</feature>
<evidence type="ECO:0000256" key="4">
    <source>
        <dbReference type="ARBA" id="ARBA00022679"/>
    </source>
</evidence>
<dbReference type="InterPro" id="IPR034907">
    <property type="entry name" value="NDK-like_dom"/>
</dbReference>
<evidence type="ECO:0000256" key="9">
    <source>
        <dbReference type="SAM" id="MobiDB-lite"/>
    </source>
</evidence>
<reference evidence="11" key="1">
    <citation type="submission" date="2014-05" db="EMBL/GenBank/DDBJ databases">
        <title>The transcriptome of the halophilic microalga Tetraselmis sp. GSL018 isolated from the Great Salt Lake, Utah.</title>
        <authorList>
            <person name="Jinkerson R.E."/>
            <person name="D'Adamo S."/>
            <person name="Posewitz M.C."/>
        </authorList>
    </citation>
    <scope>NUCLEOTIDE SEQUENCE</scope>
    <source>
        <strain evidence="11">GSL018</strain>
    </source>
</reference>
<evidence type="ECO:0000256" key="5">
    <source>
        <dbReference type="ARBA" id="ARBA00022741"/>
    </source>
</evidence>
<dbReference type="PROSITE" id="PS51374">
    <property type="entry name" value="NDPK_LIKE"/>
    <property type="match status" value="1"/>
</dbReference>
<dbReference type="Pfam" id="PF00334">
    <property type="entry name" value="NDK"/>
    <property type="match status" value="1"/>
</dbReference>
<accession>A0A061R488</accession>
<evidence type="ECO:0000256" key="7">
    <source>
        <dbReference type="ARBA" id="ARBA00022840"/>
    </source>
</evidence>
<dbReference type="PANTHER" id="PTHR46161">
    <property type="entry name" value="NUCLEOSIDE DIPHOSPHATE KINASE"/>
    <property type="match status" value="1"/>
</dbReference>
<feature type="domain" description="Nucleoside diphosphate kinase-like" evidence="10">
    <location>
        <begin position="1"/>
        <end position="69"/>
    </location>
</feature>
<evidence type="ECO:0000256" key="2">
    <source>
        <dbReference type="ARBA" id="ARBA00000937"/>
    </source>
</evidence>
<evidence type="ECO:0000256" key="6">
    <source>
        <dbReference type="ARBA" id="ARBA00022777"/>
    </source>
</evidence>
<keyword evidence="4" id="KW-0808">Transferase</keyword>
<name>A0A061R488_9CHLO</name>
<feature type="region of interest" description="Disordered" evidence="9">
    <location>
        <begin position="20"/>
        <end position="50"/>
    </location>
</feature>
<comment type="similarity">
    <text evidence="3 8">Belongs to the NDK family.</text>
</comment>